<feature type="compositionally biased region" description="Acidic residues" evidence="1">
    <location>
        <begin position="513"/>
        <end position="528"/>
    </location>
</feature>
<proteinExistence type="predicted"/>
<comment type="caution">
    <text evidence="2">The sequence shown here is derived from an EMBL/GenBank/DDBJ whole genome shotgun (WGS) entry which is preliminary data.</text>
</comment>
<evidence type="ECO:0000256" key="1">
    <source>
        <dbReference type="SAM" id="MobiDB-lite"/>
    </source>
</evidence>
<dbReference type="GeneID" id="87889706"/>
<dbReference type="Proteomes" id="UP001273166">
    <property type="component" value="Unassembled WGS sequence"/>
</dbReference>
<feature type="region of interest" description="Disordered" evidence="1">
    <location>
        <begin position="513"/>
        <end position="585"/>
    </location>
</feature>
<organism evidence="2 3">
    <name type="scientific">Chaetomium strumarium</name>
    <dbReference type="NCBI Taxonomy" id="1170767"/>
    <lineage>
        <taxon>Eukaryota</taxon>
        <taxon>Fungi</taxon>
        <taxon>Dikarya</taxon>
        <taxon>Ascomycota</taxon>
        <taxon>Pezizomycotina</taxon>
        <taxon>Sordariomycetes</taxon>
        <taxon>Sordariomycetidae</taxon>
        <taxon>Sordariales</taxon>
        <taxon>Chaetomiaceae</taxon>
        <taxon>Chaetomium</taxon>
    </lineage>
</organism>
<protein>
    <submittedName>
        <fullName evidence="2">Uncharacterized protein</fullName>
    </submittedName>
</protein>
<accession>A0AAJ0H4J5</accession>
<keyword evidence="3" id="KW-1185">Reference proteome</keyword>
<gene>
    <name evidence="2" type="ORF">B0T15DRAFT_572014</name>
</gene>
<dbReference type="AlphaFoldDB" id="A0AAJ0H4J5"/>
<reference evidence="2" key="1">
    <citation type="journal article" date="2023" name="Mol. Phylogenet. Evol.">
        <title>Genome-scale phylogeny and comparative genomics of the fungal order Sordariales.</title>
        <authorList>
            <person name="Hensen N."/>
            <person name="Bonometti L."/>
            <person name="Westerberg I."/>
            <person name="Brannstrom I.O."/>
            <person name="Guillou S."/>
            <person name="Cros-Aarteil S."/>
            <person name="Calhoun S."/>
            <person name="Haridas S."/>
            <person name="Kuo A."/>
            <person name="Mondo S."/>
            <person name="Pangilinan J."/>
            <person name="Riley R."/>
            <person name="LaButti K."/>
            <person name="Andreopoulos B."/>
            <person name="Lipzen A."/>
            <person name="Chen C."/>
            <person name="Yan M."/>
            <person name="Daum C."/>
            <person name="Ng V."/>
            <person name="Clum A."/>
            <person name="Steindorff A."/>
            <person name="Ohm R.A."/>
            <person name="Martin F."/>
            <person name="Silar P."/>
            <person name="Natvig D.O."/>
            <person name="Lalanne C."/>
            <person name="Gautier V."/>
            <person name="Ament-Velasquez S.L."/>
            <person name="Kruys A."/>
            <person name="Hutchinson M.I."/>
            <person name="Powell A.J."/>
            <person name="Barry K."/>
            <person name="Miller A.N."/>
            <person name="Grigoriev I.V."/>
            <person name="Debuchy R."/>
            <person name="Gladieux P."/>
            <person name="Hiltunen Thoren M."/>
            <person name="Johannesson H."/>
        </authorList>
    </citation>
    <scope>NUCLEOTIDE SEQUENCE</scope>
    <source>
        <strain evidence="2">CBS 333.67</strain>
    </source>
</reference>
<reference evidence="2" key="2">
    <citation type="submission" date="2023-06" db="EMBL/GenBank/DDBJ databases">
        <authorList>
            <consortium name="Lawrence Berkeley National Laboratory"/>
            <person name="Mondo S.J."/>
            <person name="Hensen N."/>
            <person name="Bonometti L."/>
            <person name="Westerberg I."/>
            <person name="Brannstrom I.O."/>
            <person name="Guillou S."/>
            <person name="Cros-Aarteil S."/>
            <person name="Calhoun S."/>
            <person name="Haridas S."/>
            <person name="Kuo A."/>
            <person name="Pangilinan J."/>
            <person name="Riley R."/>
            <person name="Labutti K."/>
            <person name="Andreopoulos B."/>
            <person name="Lipzen A."/>
            <person name="Chen C."/>
            <person name="Yanf M."/>
            <person name="Daum C."/>
            <person name="Ng V."/>
            <person name="Clum A."/>
            <person name="Steindorff A."/>
            <person name="Ohm R."/>
            <person name="Martin F."/>
            <person name="Silar P."/>
            <person name="Natvig D."/>
            <person name="Lalanne C."/>
            <person name="Gautier V."/>
            <person name="Ament-Velasquez S.L."/>
            <person name="Kruys A."/>
            <person name="Hutchinson M.I."/>
            <person name="Powell A.J."/>
            <person name="Barry K."/>
            <person name="Miller A.N."/>
            <person name="Grigoriev I.V."/>
            <person name="Debuchy R."/>
            <person name="Gladieux P."/>
            <person name="Thoren M.H."/>
            <person name="Johannesson H."/>
        </authorList>
    </citation>
    <scope>NUCLEOTIDE SEQUENCE</scope>
    <source>
        <strain evidence="2">CBS 333.67</strain>
    </source>
</reference>
<sequence length="685" mass="75891">MATVTALLELPDAVLVQICSQFCPHCAGEDCLDGFELPERFRGPGYFGTLAALARVNVRMARLVQQVRLHVVCGRRSGWTYCLSRLVRILLEKPELAEHIRVIRLGHRDGDQQFVGCFSPRQVQTMAALGVASAVYGQGYAALAKFEGLEGTEDTLFFRHAQGLLHAYGGDDRCPGSAPFAKEMFPVARFNAFVLLKLARKATAVAMLSEWPFVLFPATKPTPRIQVKGATPQPPTNTVDLGRLPQIVEMRLDTDSPYLGTLGAQSGHGYVETGPRARPAWYKVDLAKVVGLLVRVPNLRILRLRGVDAGPSASAIFAWGRLAVTGSTLANLTTLDLVSINRDALCDIIRCCSPRSLRHVSFQIAHGAEGDARPGDEVKGTTVLALLDEFDLAENLRTLRIDTAHNYLFKDGIRAQSHDDIRDDGFRTVESLRDLASLRHLSLSADNIYFPSLYPRVLLRDKHTDGKSHRDGERLLTLLPSNIETLEITGIYAMHVKDMRMLARACGDDDHYNDEDNWSDDEGDDISDEPYSPMSVDSAIITGTASSSPANARSSTDAVEYHDNNNSDSDMDIESPSSSSFDQRPHIRFPNLKRVILRAGGITDSLHRTPWPFPGEDPDNDTLSEVTRAQWENLADNAKAQGAEYDSAIKKLFAARGVEYEFDEPEFYFAEYTADYTESPWDYHS</sequence>
<dbReference type="RefSeq" id="XP_062727478.1">
    <property type="nucleotide sequence ID" value="XM_062870877.1"/>
</dbReference>
<evidence type="ECO:0000313" key="2">
    <source>
        <dbReference type="EMBL" id="KAK3311698.1"/>
    </source>
</evidence>
<feature type="compositionally biased region" description="Polar residues" evidence="1">
    <location>
        <begin position="541"/>
        <end position="557"/>
    </location>
</feature>
<evidence type="ECO:0000313" key="3">
    <source>
        <dbReference type="Proteomes" id="UP001273166"/>
    </source>
</evidence>
<name>A0AAJ0H4J5_9PEZI</name>
<dbReference type="EMBL" id="JAUDZG010000001">
    <property type="protein sequence ID" value="KAK3311698.1"/>
    <property type="molecule type" value="Genomic_DNA"/>
</dbReference>
<dbReference type="SUPFAM" id="SSF52047">
    <property type="entry name" value="RNI-like"/>
    <property type="match status" value="1"/>
</dbReference>